<reference evidence="2 3" key="1">
    <citation type="journal article" date="2023" name="Commun. Biol.">
        <title>Reorganization of the ancestral sex-determining regions during the evolution of trioecy in Pleodorina starrii.</title>
        <authorList>
            <person name="Takahashi K."/>
            <person name="Suzuki S."/>
            <person name="Kawai-Toyooka H."/>
            <person name="Yamamoto K."/>
            <person name="Hamaji T."/>
            <person name="Ootsuki R."/>
            <person name="Yamaguchi H."/>
            <person name="Kawachi M."/>
            <person name="Higashiyama T."/>
            <person name="Nozaki H."/>
        </authorList>
    </citation>
    <scope>NUCLEOTIDE SEQUENCE [LARGE SCALE GENOMIC DNA]</scope>
    <source>
        <strain evidence="2 3">NIES-4479</strain>
    </source>
</reference>
<comment type="caution">
    <text evidence="2">The sequence shown here is derived from an EMBL/GenBank/DDBJ whole genome shotgun (WGS) entry which is preliminary data.</text>
</comment>
<sequence>MAPKRKAAGEAKAEKAPAKKQTKKEETATLDAASAKGIVIEAWATKLEKLLKEALPGTDVSINPEKPRKGCFEVRGPDGKVFVSLLDMPRPFTKLKALDVEALATEIADALKA</sequence>
<feature type="region of interest" description="Disordered" evidence="1">
    <location>
        <begin position="1"/>
        <end position="30"/>
    </location>
</feature>
<evidence type="ECO:0008006" key="4">
    <source>
        <dbReference type="Google" id="ProtNLM"/>
    </source>
</evidence>
<feature type="compositionally biased region" description="Basic and acidic residues" evidence="1">
    <location>
        <begin position="7"/>
        <end position="27"/>
    </location>
</feature>
<name>A0A9W6BQM1_9CHLO</name>
<organism evidence="2 3">
    <name type="scientific">Pleodorina starrii</name>
    <dbReference type="NCBI Taxonomy" id="330485"/>
    <lineage>
        <taxon>Eukaryota</taxon>
        <taxon>Viridiplantae</taxon>
        <taxon>Chlorophyta</taxon>
        <taxon>core chlorophytes</taxon>
        <taxon>Chlorophyceae</taxon>
        <taxon>CS clade</taxon>
        <taxon>Chlamydomonadales</taxon>
        <taxon>Volvocaceae</taxon>
        <taxon>Pleodorina</taxon>
    </lineage>
</organism>
<accession>A0A9W6BQM1</accession>
<evidence type="ECO:0000313" key="2">
    <source>
        <dbReference type="EMBL" id="GLC55987.1"/>
    </source>
</evidence>
<dbReference type="AlphaFoldDB" id="A0A9W6BQM1"/>
<dbReference type="InterPro" id="IPR052674">
    <property type="entry name" value="SelWTH-like"/>
</dbReference>
<proteinExistence type="predicted"/>
<gene>
    <name evidence="2" type="primary">PLEST002929</name>
    <name evidence="2" type="ORF">PLESTB_001052200</name>
</gene>
<dbReference type="Proteomes" id="UP001165080">
    <property type="component" value="Unassembled WGS sequence"/>
</dbReference>
<dbReference type="EMBL" id="BRXU01000014">
    <property type="protein sequence ID" value="GLC55987.1"/>
    <property type="molecule type" value="Genomic_DNA"/>
</dbReference>
<evidence type="ECO:0000313" key="3">
    <source>
        <dbReference type="Proteomes" id="UP001165080"/>
    </source>
</evidence>
<protein>
    <recommendedName>
        <fullName evidence="4">Selenoprotein H</fullName>
    </recommendedName>
</protein>
<dbReference type="PANTHER" id="PTHR33638">
    <property type="entry name" value="SELENOPROTEIN H"/>
    <property type="match status" value="1"/>
</dbReference>
<dbReference type="GO" id="GO:0005794">
    <property type="term" value="C:Golgi apparatus"/>
    <property type="evidence" value="ECO:0007669"/>
    <property type="project" value="TreeGrafter"/>
</dbReference>
<keyword evidence="3" id="KW-1185">Reference proteome</keyword>
<evidence type="ECO:0000256" key="1">
    <source>
        <dbReference type="SAM" id="MobiDB-lite"/>
    </source>
</evidence>
<dbReference type="PANTHER" id="PTHR33638:SF1">
    <property type="entry name" value="SELENOPROTEIN H"/>
    <property type="match status" value="1"/>
</dbReference>